<dbReference type="InterPro" id="IPR049224">
    <property type="entry name" value="DUF6821"/>
</dbReference>
<keyword evidence="3" id="KW-0732">Signal</keyword>
<organism evidence="5 6">
    <name type="scientific">Nepenthes gracilis</name>
    <name type="common">Slender pitcher plant</name>
    <dbReference type="NCBI Taxonomy" id="150966"/>
    <lineage>
        <taxon>Eukaryota</taxon>
        <taxon>Viridiplantae</taxon>
        <taxon>Streptophyta</taxon>
        <taxon>Embryophyta</taxon>
        <taxon>Tracheophyta</taxon>
        <taxon>Spermatophyta</taxon>
        <taxon>Magnoliopsida</taxon>
        <taxon>eudicotyledons</taxon>
        <taxon>Gunneridae</taxon>
        <taxon>Pentapetalae</taxon>
        <taxon>Caryophyllales</taxon>
        <taxon>Nepenthaceae</taxon>
        <taxon>Nepenthes</taxon>
    </lineage>
</organism>
<feature type="chain" id="PRO_5042124204" description="DUF6821 domain-containing protein" evidence="3">
    <location>
        <begin position="19"/>
        <end position="392"/>
    </location>
</feature>
<proteinExistence type="predicted"/>
<feature type="signal peptide" evidence="3">
    <location>
        <begin position="1"/>
        <end position="18"/>
    </location>
</feature>
<evidence type="ECO:0000313" key="5">
    <source>
        <dbReference type="EMBL" id="GMH00116.1"/>
    </source>
</evidence>
<evidence type="ECO:0000256" key="3">
    <source>
        <dbReference type="SAM" id="SignalP"/>
    </source>
</evidence>
<keyword evidence="6" id="KW-1185">Reference proteome</keyword>
<dbReference type="Proteomes" id="UP001279734">
    <property type="component" value="Unassembled WGS sequence"/>
</dbReference>
<comment type="caution">
    <text evidence="5">The sequence shown here is derived from an EMBL/GenBank/DDBJ whole genome shotgun (WGS) entry which is preliminary data.</text>
</comment>
<keyword evidence="2" id="KW-0472">Membrane</keyword>
<dbReference type="PANTHER" id="PTHR33646">
    <property type="entry name" value="GB|AAF00631.1"/>
    <property type="match status" value="1"/>
</dbReference>
<evidence type="ECO:0000313" key="6">
    <source>
        <dbReference type="Proteomes" id="UP001279734"/>
    </source>
</evidence>
<dbReference type="EMBL" id="BSYO01000002">
    <property type="protein sequence ID" value="GMH00116.1"/>
    <property type="molecule type" value="Genomic_DNA"/>
</dbReference>
<dbReference type="InterPro" id="IPR045883">
    <property type="entry name" value="At4g13530-like"/>
</dbReference>
<keyword evidence="2" id="KW-1133">Transmembrane helix</keyword>
<protein>
    <recommendedName>
        <fullName evidence="4">DUF6821 domain-containing protein</fullName>
    </recommendedName>
</protein>
<accession>A0AAD3P5F4</accession>
<feature type="domain" description="DUF6821" evidence="4">
    <location>
        <begin position="271"/>
        <end position="376"/>
    </location>
</feature>
<reference evidence="5" key="1">
    <citation type="submission" date="2023-05" db="EMBL/GenBank/DDBJ databases">
        <title>Nepenthes gracilis genome sequencing.</title>
        <authorList>
            <person name="Fukushima K."/>
        </authorList>
    </citation>
    <scope>NUCLEOTIDE SEQUENCE</scope>
    <source>
        <strain evidence="5">SING2019-196</strain>
    </source>
</reference>
<keyword evidence="2" id="KW-0812">Transmembrane</keyword>
<dbReference type="PANTHER" id="PTHR33646:SF6">
    <property type="entry name" value="TRANSMEMBRANE PROTEIN"/>
    <property type="match status" value="1"/>
</dbReference>
<evidence type="ECO:0000256" key="1">
    <source>
        <dbReference type="SAM" id="MobiDB-lite"/>
    </source>
</evidence>
<name>A0AAD3P5F4_NEPGR</name>
<evidence type="ECO:0000259" key="4">
    <source>
        <dbReference type="Pfam" id="PF20705"/>
    </source>
</evidence>
<sequence>MTCLFIYLSLFLAAYTHPQPKINTLLSSARVSISRWIEMEGSDADIYDWEVLLNSDSSICNLSESADNFMGLDELSEDSHGVIRSDYFSLDSHNKYATMIAPDADGSERGSVGSENPSWIEPGSETPYPGRTNSGGLWSDSGSDRSDSRKLTDMDGENGLAFVEDAGPTEKVGEIGAENRHSIKYWSDSGETLNLHDKNKLQGEINVDDSGNSGNIWSDSGGLDPLSMELQALDEDNRTGIAQIAKETEGASKDENSSGVELAGVNEHSHENKNIGFEEMTSGQKEEKRRVVWWKVPLELLKYCVFRVSPVWSFSVAAAVMGFVILGRKLYKMKRKPQGLQLRVTVDDKKVSQFMSHAARLNEAFSVVRRVPLIRPSLPAPGVVPWPIMSLR</sequence>
<dbReference type="Pfam" id="PF20705">
    <property type="entry name" value="DUF6821"/>
    <property type="match status" value="1"/>
</dbReference>
<dbReference type="AlphaFoldDB" id="A0AAD3P5F4"/>
<feature type="region of interest" description="Disordered" evidence="1">
    <location>
        <begin position="102"/>
        <end position="154"/>
    </location>
</feature>
<feature type="compositionally biased region" description="Basic and acidic residues" evidence="1">
    <location>
        <begin position="142"/>
        <end position="153"/>
    </location>
</feature>
<feature type="transmembrane region" description="Helical" evidence="2">
    <location>
        <begin position="311"/>
        <end position="331"/>
    </location>
</feature>
<gene>
    <name evidence="5" type="ORF">Nepgr_001955</name>
</gene>
<evidence type="ECO:0000256" key="2">
    <source>
        <dbReference type="SAM" id="Phobius"/>
    </source>
</evidence>